<dbReference type="InterPro" id="IPR029063">
    <property type="entry name" value="SAM-dependent_MTases_sf"/>
</dbReference>
<organism evidence="1">
    <name type="scientific">Rosellinia necatrix</name>
    <name type="common">White root-rot fungus</name>
    <dbReference type="NCBI Taxonomy" id="77044"/>
    <lineage>
        <taxon>Eukaryota</taxon>
        <taxon>Fungi</taxon>
        <taxon>Dikarya</taxon>
        <taxon>Ascomycota</taxon>
        <taxon>Pezizomycotina</taxon>
        <taxon>Sordariomycetes</taxon>
        <taxon>Xylariomycetidae</taxon>
        <taxon>Xylariales</taxon>
        <taxon>Xylariaceae</taxon>
        <taxon>Rosellinia</taxon>
    </lineage>
</organism>
<dbReference type="Gene3D" id="3.40.50.150">
    <property type="entry name" value="Vaccinia Virus protein VP39"/>
    <property type="match status" value="1"/>
</dbReference>
<reference evidence="1" key="1">
    <citation type="submission" date="2016-03" db="EMBL/GenBank/DDBJ databases">
        <title>Draft genome sequence of Rosellinia necatrix.</title>
        <authorList>
            <person name="Kanematsu S."/>
        </authorList>
    </citation>
    <scope>NUCLEOTIDE SEQUENCE [LARGE SCALE GENOMIC DNA]</scope>
    <source>
        <strain evidence="1">W97</strain>
    </source>
</reference>
<keyword evidence="1" id="KW-0808">Transferase</keyword>
<dbReference type="GO" id="GO:0008168">
    <property type="term" value="F:methyltransferase activity"/>
    <property type="evidence" value="ECO:0007669"/>
    <property type="project" value="UniProtKB-KW"/>
</dbReference>
<evidence type="ECO:0000313" key="1">
    <source>
        <dbReference type="EMBL" id="GAP93069.2"/>
    </source>
</evidence>
<dbReference type="STRING" id="77044.A0A1W2TWQ6"/>
<dbReference type="EMBL" id="DF977545">
    <property type="protein sequence ID" value="GAP93069.2"/>
    <property type="molecule type" value="Genomic_DNA"/>
</dbReference>
<dbReference type="Pfam" id="PF01135">
    <property type="entry name" value="PCMT"/>
    <property type="match status" value="1"/>
</dbReference>
<dbReference type="OrthoDB" id="8300214at2759"/>
<dbReference type="Proteomes" id="UP000054516">
    <property type="component" value="Unassembled WGS sequence"/>
</dbReference>
<sequence>MQSPTAPEPLSVADAARIATYSPRSPGSSPAIETAQAAHRIRLVGRWPAVRPGARVLELGCGQGSATAVLAAAVGPSGHVDAVDPGPLDYGAPFTLGQAQAHMSASAVGDRITWHRATPQDFLSSSAPDHRVWDVAVLAHCVWYFASERELAGILAALRGRVGRVCVAEYALRATERAAVPHVLAVLARGSLESHRAESVENVRSPLSPAAIRRVAGESRWECAHESFVVPEAGLLDGSWEVGTVASDGFLREVDEAVSDERVKSMIVSARDATVAAVEALDGAKVQTMDVWVAVFA</sequence>
<dbReference type="SUPFAM" id="SSF53335">
    <property type="entry name" value="S-adenosyl-L-methionine-dependent methyltransferases"/>
    <property type="match status" value="1"/>
</dbReference>
<gene>
    <name evidence="1" type="ORF">SAMD00023353_10000200</name>
</gene>
<dbReference type="OMA" id="HCIWYFD"/>
<accession>A0A1W2TWQ6</accession>
<keyword evidence="1" id="KW-0489">Methyltransferase</keyword>
<name>A0A1W2TWQ6_ROSNE</name>
<dbReference type="GO" id="GO:0032259">
    <property type="term" value="P:methylation"/>
    <property type="evidence" value="ECO:0007669"/>
    <property type="project" value="UniProtKB-KW"/>
</dbReference>
<protein>
    <submittedName>
        <fullName evidence="1">Putative SAM-dependent methyltransferase</fullName>
    </submittedName>
</protein>
<dbReference type="AlphaFoldDB" id="A0A1W2TWQ6"/>
<proteinExistence type="predicted"/>
<evidence type="ECO:0000313" key="2">
    <source>
        <dbReference type="Proteomes" id="UP000054516"/>
    </source>
</evidence>
<keyword evidence="2" id="KW-1185">Reference proteome</keyword>